<evidence type="ECO:0000256" key="3">
    <source>
        <dbReference type="ARBA" id="ARBA00038412"/>
    </source>
</evidence>
<name>A0A175RE22_9HYPH</name>
<dbReference type="Pfam" id="PF01844">
    <property type="entry name" value="HNH"/>
    <property type="match status" value="1"/>
</dbReference>
<keyword evidence="7" id="KW-1185">Reference proteome</keyword>
<dbReference type="GO" id="GO:0003676">
    <property type="term" value="F:nucleic acid binding"/>
    <property type="evidence" value="ECO:0007669"/>
    <property type="project" value="InterPro"/>
</dbReference>
<sequence length="90" mass="10264">MSGGPYHSRYGRGTAAQRGYGARWQKARALFLTEHPLCCRCHAEGRVTPATVVDHITPHKGDQTLFWDQKNWQPLCKPHHDGAKQAEERR</sequence>
<accession>A0A175RE22</accession>
<keyword evidence="1" id="KW-0540">Nuclease</keyword>
<dbReference type="InterPro" id="IPR003615">
    <property type="entry name" value="HNH_nuc"/>
</dbReference>
<gene>
    <name evidence="6" type="ORF">NS365_22510</name>
</gene>
<dbReference type="InterPro" id="IPR002711">
    <property type="entry name" value="HNH"/>
</dbReference>
<dbReference type="Gene3D" id="1.10.30.50">
    <property type="match status" value="1"/>
</dbReference>
<dbReference type="PANTHER" id="PTHR41286">
    <property type="entry name" value="HNH NUCLEASE YAJD-RELATED"/>
    <property type="match status" value="1"/>
</dbReference>
<protein>
    <recommendedName>
        <fullName evidence="4">Putative HNH nuclease YajD</fullName>
    </recommendedName>
</protein>
<comment type="caution">
    <text evidence="6">The sequence shown here is derived from an EMBL/GenBank/DDBJ whole genome shotgun (WGS) entry which is preliminary data.</text>
</comment>
<organism evidence="6 7">
    <name type="scientific">Aureimonas ureilytica</name>
    <dbReference type="NCBI Taxonomy" id="401562"/>
    <lineage>
        <taxon>Bacteria</taxon>
        <taxon>Pseudomonadati</taxon>
        <taxon>Pseudomonadota</taxon>
        <taxon>Alphaproteobacteria</taxon>
        <taxon>Hyphomicrobiales</taxon>
        <taxon>Aurantimonadaceae</taxon>
        <taxon>Aureimonas</taxon>
    </lineage>
</organism>
<feature type="non-terminal residue" evidence="6">
    <location>
        <position position="90"/>
    </location>
</feature>
<dbReference type="GO" id="GO:0004519">
    <property type="term" value="F:endonuclease activity"/>
    <property type="evidence" value="ECO:0007669"/>
    <property type="project" value="InterPro"/>
</dbReference>
<evidence type="ECO:0000256" key="2">
    <source>
        <dbReference type="ARBA" id="ARBA00022801"/>
    </source>
</evidence>
<proteinExistence type="inferred from homology"/>
<keyword evidence="2" id="KW-0378">Hydrolase</keyword>
<dbReference type="GO" id="GO:0016787">
    <property type="term" value="F:hydrolase activity"/>
    <property type="evidence" value="ECO:0007669"/>
    <property type="project" value="UniProtKB-KW"/>
</dbReference>
<dbReference type="EMBL" id="LDQA01000091">
    <property type="protein sequence ID" value="KTR02057.1"/>
    <property type="molecule type" value="Genomic_DNA"/>
</dbReference>
<evidence type="ECO:0000259" key="5">
    <source>
        <dbReference type="SMART" id="SM00507"/>
    </source>
</evidence>
<evidence type="ECO:0000313" key="6">
    <source>
        <dbReference type="EMBL" id="KTR02057.1"/>
    </source>
</evidence>
<dbReference type="PANTHER" id="PTHR41286:SF1">
    <property type="entry name" value="HNH NUCLEASE YAJD-RELATED"/>
    <property type="match status" value="1"/>
</dbReference>
<dbReference type="SMART" id="SM00507">
    <property type="entry name" value="HNHc"/>
    <property type="match status" value="1"/>
</dbReference>
<reference evidence="6 7" key="1">
    <citation type="journal article" date="2016" name="Front. Microbiol.">
        <title>Genomic Resource of Rice Seed Associated Bacteria.</title>
        <authorList>
            <person name="Midha S."/>
            <person name="Bansal K."/>
            <person name="Sharma S."/>
            <person name="Kumar N."/>
            <person name="Patil P.P."/>
            <person name="Chaudhry V."/>
            <person name="Patil P.B."/>
        </authorList>
    </citation>
    <scope>NUCLEOTIDE SEQUENCE [LARGE SCALE GENOMIC DNA]</scope>
    <source>
        <strain evidence="6 7">NS365</strain>
    </source>
</reference>
<dbReference type="GO" id="GO:0008270">
    <property type="term" value="F:zinc ion binding"/>
    <property type="evidence" value="ECO:0007669"/>
    <property type="project" value="InterPro"/>
</dbReference>
<dbReference type="RefSeq" id="WP_058602527.1">
    <property type="nucleotide sequence ID" value="NZ_LDQA01000091.1"/>
</dbReference>
<evidence type="ECO:0000256" key="4">
    <source>
        <dbReference type="ARBA" id="ARBA00040194"/>
    </source>
</evidence>
<evidence type="ECO:0000256" key="1">
    <source>
        <dbReference type="ARBA" id="ARBA00022722"/>
    </source>
</evidence>
<dbReference type="AlphaFoldDB" id="A0A175RE22"/>
<dbReference type="GO" id="GO:0005829">
    <property type="term" value="C:cytosol"/>
    <property type="evidence" value="ECO:0007669"/>
    <property type="project" value="TreeGrafter"/>
</dbReference>
<feature type="domain" description="HNH nuclease" evidence="5">
    <location>
        <begin position="26"/>
        <end position="81"/>
    </location>
</feature>
<comment type="similarity">
    <text evidence="3">Belongs to the HNH nuclease family.</text>
</comment>
<dbReference type="CDD" id="cd00085">
    <property type="entry name" value="HNHc"/>
    <property type="match status" value="1"/>
</dbReference>
<dbReference type="Proteomes" id="UP000078529">
    <property type="component" value="Unassembled WGS sequence"/>
</dbReference>
<evidence type="ECO:0000313" key="7">
    <source>
        <dbReference type="Proteomes" id="UP000078529"/>
    </source>
</evidence>